<dbReference type="InterPro" id="IPR011990">
    <property type="entry name" value="TPR-like_helical_dom_sf"/>
</dbReference>
<name>A0A1J1HTK7_9DIPT</name>
<keyword evidence="3" id="KW-1185">Reference proteome</keyword>
<proteinExistence type="predicted"/>
<gene>
    <name evidence="2" type="ORF">CLUMA_CG005007</name>
</gene>
<dbReference type="GO" id="GO:0036158">
    <property type="term" value="P:outer dynein arm assembly"/>
    <property type="evidence" value="ECO:0007669"/>
    <property type="project" value="TreeGrafter"/>
</dbReference>
<dbReference type="GO" id="GO:0036159">
    <property type="term" value="P:inner dynein arm assembly"/>
    <property type="evidence" value="ECO:0007669"/>
    <property type="project" value="TreeGrafter"/>
</dbReference>
<dbReference type="PANTHER" id="PTHR46492">
    <property type="entry name" value="DYNEIN ASSEMBLY FACTOR 4, AXONEMAL"/>
    <property type="match status" value="1"/>
</dbReference>
<feature type="domain" description="CS" evidence="1">
    <location>
        <begin position="2"/>
        <end position="85"/>
    </location>
</feature>
<dbReference type="InterPro" id="IPR008978">
    <property type="entry name" value="HSP20-like_chaperone"/>
</dbReference>
<evidence type="ECO:0000259" key="1">
    <source>
        <dbReference type="PROSITE" id="PS51203"/>
    </source>
</evidence>
<reference evidence="2 3" key="1">
    <citation type="submission" date="2015-04" db="EMBL/GenBank/DDBJ databases">
        <authorList>
            <person name="Syromyatnikov M.Y."/>
            <person name="Popov V.N."/>
        </authorList>
    </citation>
    <scope>NUCLEOTIDE SEQUENCE [LARGE SCALE GENOMIC DNA]</scope>
</reference>
<dbReference type="EMBL" id="CVRI01000020">
    <property type="protein sequence ID" value="CRK91333.1"/>
    <property type="molecule type" value="Genomic_DNA"/>
</dbReference>
<dbReference type="SUPFAM" id="SSF49764">
    <property type="entry name" value="HSP20-like chaperones"/>
    <property type="match status" value="1"/>
</dbReference>
<dbReference type="GO" id="GO:0003341">
    <property type="term" value="P:cilium movement"/>
    <property type="evidence" value="ECO:0007669"/>
    <property type="project" value="TreeGrafter"/>
</dbReference>
<dbReference type="Proteomes" id="UP000183832">
    <property type="component" value="Unassembled WGS sequence"/>
</dbReference>
<dbReference type="SUPFAM" id="SSF48452">
    <property type="entry name" value="TPR-like"/>
    <property type="match status" value="1"/>
</dbReference>
<dbReference type="PROSITE" id="PS51203">
    <property type="entry name" value="CS"/>
    <property type="match status" value="1"/>
</dbReference>
<dbReference type="Pfam" id="PF04969">
    <property type="entry name" value="CS"/>
    <property type="match status" value="1"/>
</dbReference>
<dbReference type="OrthoDB" id="348005at2759"/>
<evidence type="ECO:0000313" key="2">
    <source>
        <dbReference type="EMBL" id="CRK91333.1"/>
    </source>
</evidence>
<dbReference type="InterPro" id="IPR052004">
    <property type="entry name" value="Dynein_assembly_factor_4"/>
</dbReference>
<dbReference type="STRING" id="568069.A0A1J1HTK7"/>
<dbReference type="InterPro" id="IPR007052">
    <property type="entry name" value="CS_dom"/>
</dbReference>
<dbReference type="PANTHER" id="PTHR46492:SF1">
    <property type="entry name" value="DYNEIN AXONEMAL ASSEMBLY FACTOR 4"/>
    <property type="match status" value="1"/>
</dbReference>
<dbReference type="InterPro" id="IPR019734">
    <property type="entry name" value="TPR_rpt"/>
</dbReference>
<organism evidence="2 3">
    <name type="scientific">Clunio marinus</name>
    <dbReference type="NCBI Taxonomy" id="568069"/>
    <lineage>
        <taxon>Eukaryota</taxon>
        <taxon>Metazoa</taxon>
        <taxon>Ecdysozoa</taxon>
        <taxon>Arthropoda</taxon>
        <taxon>Hexapoda</taxon>
        <taxon>Insecta</taxon>
        <taxon>Pterygota</taxon>
        <taxon>Neoptera</taxon>
        <taxon>Endopterygota</taxon>
        <taxon>Diptera</taxon>
        <taxon>Nematocera</taxon>
        <taxon>Chironomoidea</taxon>
        <taxon>Chironomidae</taxon>
        <taxon>Clunio</taxon>
    </lineage>
</organism>
<sequence>MLIIKDFKWLQTEDSIKILLPIKFVGKEIDVSTHEKFVKIYAAPYYFEAFLLHPIIENESLCQLTKSEIRLCLKKAELIEWEKLERDFQDKAEKLRVKNEILEQVQVQTNKKLEHKLKLKQETKRSEVQNAMASDAKVRESIEIMKKKAIECEMSKVQAPIQTLSKLKAKPICEIPGIRKTASIEIQFSKRNFATPKRESQDYAEQQWILKQNEARKAIGFVPDDLRPEERDPIYLKKKGDEFFHQSNYLAAISAYSTGIKLTDKFYELFLNRSAAHLTQGNFQRCAEDCTKALELLNPPVASNLKARVQAIARRGAALNKIIRTSSDQDG</sequence>
<evidence type="ECO:0000313" key="3">
    <source>
        <dbReference type="Proteomes" id="UP000183832"/>
    </source>
</evidence>
<dbReference type="SMART" id="SM00028">
    <property type="entry name" value="TPR"/>
    <property type="match status" value="2"/>
</dbReference>
<accession>A0A1J1HTK7</accession>
<dbReference type="Gene3D" id="2.60.40.790">
    <property type="match status" value="1"/>
</dbReference>
<protein>
    <submittedName>
        <fullName evidence="2">CLUMA_CG005007, isoform A</fullName>
    </submittedName>
</protein>
<dbReference type="Gene3D" id="1.25.40.10">
    <property type="entry name" value="Tetratricopeptide repeat domain"/>
    <property type="match status" value="1"/>
</dbReference>
<dbReference type="AlphaFoldDB" id="A0A1J1HTK7"/>